<evidence type="ECO:0000256" key="2">
    <source>
        <dbReference type="ARBA" id="ARBA00022723"/>
    </source>
</evidence>
<keyword evidence="4" id="KW-0862">Zinc</keyword>
<evidence type="ECO:0000259" key="6">
    <source>
        <dbReference type="Pfam" id="PF14464"/>
    </source>
</evidence>
<keyword evidence="5" id="KW-0482">Metalloprotease</keyword>
<dbReference type="InterPro" id="IPR028090">
    <property type="entry name" value="JAB_dom_prok"/>
</dbReference>
<comment type="caution">
    <text evidence="7">The sequence shown here is derived from an EMBL/GenBank/DDBJ whole genome shotgun (WGS) entry which is preliminary data.</text>
</comment>
<evidence type="ECO:0000256" key="1">
    <source>
        <dbReference type="ARBA" id="ARBA00022670"/>
    </source>
</evidence>
<proteinExistence type="predicted"/>
<dbReference type="GO" id="GO:0008237">
    <property type="term" value="F:metallopeptidase activity"/>
    <property type="evidence" value="ECO:0007669"/>
    <property type="project" value="UniProtKB-KW"/>
</dbReference>
<accession>A0A3D9KRC2</accession>
<name>A0A3D9KRC2_9BACL</name>
<keyword evidence="8" id="KW-1185">Reference proteome</keyword>
<dbReference type="Proteomes" id="UP000256977">
    <property type="component" value="Unassembled WGS sequence"/>
</dbReference>
<keyword evidence="3" id="KW-0378">Hydrolase</keyword>
<reference evidence="7 8" key="1">
    <citation type="submission" date="2018-07" db="EMBL/GenBank/DDBJ databases">
        <title>Genomic Encyclopedia of Type Strains, Phase III (KMG-III): the genomes of soil and plant-associated and newly described type strains.</title>
        <authorList>
            <person name="Whitman W."/>
        </authorList>
    </citation>
    <scope>NUCLEOTIDE SEQUENCE [LARGE SCALE GENOMIC DNA]</scope>
    <source>
        <strain evidence="7 8">CECT 7287</strain>
    </source>
</reference>
<gene>
    <name evidence="7" type="ORF">DFP98_101138</name>
</gene>
<protein>
    <submittedName>
        <fullName evidence="7">Integrative and conjugative element protein (TIGR02256 family)</fullName>
    </submittedName>
</protein>
<evidence type="ECO:0000313" key="8">
    <source>
        <dbReference type="Proteomes" id="UP000256977"/>
    </source>
</evidence>
<sequence length="165" mass="19172">MSKSVFILPTNQRLKVNEEVIELLFSLAQDSLDALESGGILVGRILESSADYVIDDASVPMAKDVQKRNSFVRDSEGHQEYFDQHWAHQEGRCFYLGEWHTHPEKVPKPSFIDQRGWRNLLNAKIQEQTTLFFIIVGIQRLVIWQGVNRNGRIRIFRVGDINRYE</sequence>
<organism evidence="7 8">
    <name type="scientific">Cohnella phaseoli</name>
    <dbReference type="NCBI Taxonomy" id="456490"/>
    <lineage>
        <taxon>Bacteria</taxon>
        <taxon>Bacillati</taxon>
        <taxon>Bacillota</taxon>
        <taxon>Bacilli</taxon>
        <taxon>Bacillales</taxon>
        <taxon>Paenibacillaceae</taxon>
        <taxon>Cohnella</taxon>
    </lineage>
</organism>
<dbReference type="OrthoDB" id="517279at2"/>
<dbReference type="AlphaFoldDB" id="A0A3D9KRC2"/>
<dbReference type="GO" id="GO:0006508">
    <property type="term" value="P:proteolysis"/>
    <property type="evidence" value="ECO:0007669"/>
    <property type="project" value="UniProtKB-KW"/>
</dbReference>
<evidence type="ECO:0000256" key="4">
    <source>
        <dbReference type="ARBA" id="ARBA00022833"/>
    </source>
</evidence>
<dbReference type="RefSeq" id="WP_116058629.1">
    <property type="nucleotide sequence ID" value="NZ_QRDZ01000001.1"/>
</dbReference>
<dbReference type="Pfam" id="PF14464">
    <property type="entry name" value="Prok-JAB"/>
    <property type="match status" value="1"/>
</dbReference>
<dbReference type="GO" id="GO:0046872">
    <property type="term" value="F:metal ion binding"/>
    <property type="evidence" value="ECO:0007669"/>
    <property type="project" value="UniProtKB-KW"/>
</dbReference>
<dbReference type="SUPFAM" id="SSF102712">
    <property type="entry name" value="JAB1/MPN domain"/>
    <property type="match status" value="1"/>
</dbReference>
<feature type="domain" description="JAB" evidence="6">
    <location>
        <begin position="33"/>
        <end position="137"/>
    </location>
</feature>
<keyword evidence="2" id="KW-0479">Metal-binding</keyword>
<evidence type="ECO:0000313" key="7">
    <source>
        <dbReference type="EMBL" id="RED89167.1"/>
    </source>
</evidence>
<evidence type="ECO:0000256" key="3">
    <source>
        <dbReference type="ARBA" id="ARBA00022801"/>
    </source>
</evidence>
<evidence type="ECO:0000256" key="5">
    <source>
        <dbReference type="ARBA" id="ARBA00023049"/>
    </source>
</evidence>
<dbReference type="Gene3D" id="3.40.140.10">
    <property type="entry name" value="Cytidine Deaminase, domain 2"/>
    <property type="match status" value="1"/>
</dbReference>
<keyword evidence="1" id="KW-0645">Protease</keyword>
<dbReference type="EMBL" id="QRDZ01000001">
    <property type="protein sequence ID" value="RED89167.1"/>
    <property type="molecule type" value="Genomic_DNA"/>
</dbReference>